<evidence type="ECO:0008006" key="5">
    <source>
        <dbReference type="Google" id="ProtNLM"/>
    </source>
</evidence>
<organism evidence="3 4">
    <name type="scientific">Patella caerulea</name>
    <name type="common">Rayed Mediterranean limpet</name>
    <dbReference type="NCBI Taxonomy" id="87958"/>
    <lineage>
        <taxon>Eukaryota</taxon>
        <taxon>Metazoa</taxon>
        <taxon>Spiralia</taxon>
        <taxon>Lophotrochozoa</taxon>
        <taxon>Mollusca</taxon>
        <taxon>Gastropoda</taxon>
        <taxon>Patellogastropoda</taxon>
        <taxon>Patelloidea</taxon>
        <taxon>Patellidae</taxon>
        <taxon>Patella</taxon>
    </lineage>
</organism>
<gene>
    <name evidence="3" type="ORF">SNE40_011511</name>
</gene>
<accession>A0AAN8PIK2</accession>
<evidence type="ECO:0000259" key="1">
    <source>
        <dbReference type="Pfam" id="PF16116"/>
    </source>
</evidence>
<dbReference type="Pfam" id="PF16173">
    <property type="entry name" value="DUF4874"/>
    <property type="match status" value="1"/>
</dbReference>
<evidence type="ECO:0000313" key="3">
    <source>
        <dbReference type="EMBL" id="KAK6179067.1"/>
    </source>
</evidence>
<feature type="domain" description="DUF4832" evidence="1">
    <location>
        <begin position="171"/>
        <end position="373"/>
    </location>
</feature>
<dbReference type="InterPro" id="IPR032267">
    <property type="entry name" value="DUF4832"/>
</dbReference>
<feature type="domain" description="DUF4874" evidence="2">
    <location>
        <begin position="2"/>
        <end position="147"/>
    </location>
</feature>
<dbReference type="InterPro" id="IPR032379">
    <property type="entry name" value="DUF4874"/>
</dbReference>
<sequence length="444" mass="50848">MVWRYFVLDKYVSSHISSTYLKDVDNDLQSLTDAGFTVTVRFCYTLKMKSQAPYGDANKYWVLEHIKQLKPILQKHEGVLTSVEAGFIGIWGEWYYTTHFGDPNKRDHHKYPKHGYSDSIWNDRKEVLTAVLDAVPQSVQVQIRYPSIKRDMWDEKPTSYSEILKHGHKARTGHHNDCFLSSDNDVGTYHNKAVDYPYLHADTEYCVIGGETCAVTKNDRDKCPTALKEMAYFHWTFLNEGYNRDVYAIWKKDGCYEEVHRRLGYRLSLSQTILPDSVHPGGTLCYQFTIKNDGFAAPAKSMNVYIVLHSQHDGKYFAAELSHDTRTWQPGHHDIQGSVHVTRAFQQGSYDTYLAIGDKVLKDRSDFYVLLANKDVPDHAAGLNNLHHTVKVDTHHSGDAGSCASIIPWTPPKRSRHSRVFKGLLYLIITTLKNQQIINSDSLP</sequence>
<protein>
    <recommendedName>
        <fullName evidence="5">DUF4832 domain-containing protein</fullName>
    </recommendedName>
</protein>
<proteinExistence type="predicted"/>
<comment type="caution">
    <text evidence="3">The sequence shown here is derived from an EMBL/GenBank/DDBJ whole genome shotgun (WGS) entry which is preliminary data.</text>
</comment>
<dbReference type="EMBL" id="JAZGQO010000008">
    <property type="protein sequence ID" value="KAK6179067.1"/>
    <property type="molecule type" value="Genomic_DNA"/>
</dbReference>
<name>A0AAN8PIK2_PATCE</name>
<dbReference type="Proteomes" id="UP001347796">
    <property type="component" value="Unassembled WGS sequence"/>
</dbReference>
<evidence type="ECO:0000313" key="4">
    <source>
        <dbReference type="Proteomes" id="UP001347796"/>
    </source>
</evidence>
<reference evidence="3 4" key="1">
    <citation type="submission" date="2024-01" db="EMBL/GenBank/DDBJ databases">
        <title>The genome of the rayed Mediterranean limpet Patella caerulea (Linnaeus, 1758).</title>
        <authorList>
            <person name="Anh-Thu Weber A."/>
            <person name="Halstead-Nussloch G."/>
        </authorList>
    </citation>
    <scope>NUCLEOTIDE SEQUENCE [LARGE SCALE GENOMIC DNA]</scope>
    <source>
        <strain evidence="3">AATW-2023a</strain>
        <tissue evidence="3">Whole specimen</tissue>
    </source>
</reference>
<evidence type="ECO:0000259" key="2">
    <source>
        <dbReference type="Pfam" id="PF16173"/>
    </source>
</evidence>
<dbReference type="Pfam" id="PF16116">
    <property type="entry name" value="DUF4832"/>
    <property type="match status" value="1"/>
</dbReference>
<keyword evidence="4" id="KW-1185">Reference proteome</keyword>
<dbReference type="AlphaFoldDB" id="A0AAN8PIK2"/>